<keyword evidence="1" id="KW-0175">Coiled coil</keyword>
<dbReference type="OrthoDB" id="7979625at2759"/>
<protein>
    <submittedName>
        <fullName evidence="3">(Mediterranean fruit fly) hypothetical protein</fullName>
    </submittedName>
</protein>
<feature type="region of interest" description="Disordered" evidence="2">
    <location>
        <begin position="242"/>
        <end position="336"/>
    </location>
</feature>
<sequence length="336" mass="38456">MVKHTAAQPNTLQPAERSEIEKVFVSSQNIQNALQTFINRHRSILQNLLEQNQKLEQQNSMLNVQLSNQQGNILALNERIITVGNEIEKYKEEQTRLLENKNLLRTELLAYKKRCGELMISGENEKIELQAVIEKQKNELKMRDERENKLNVELDVIRRELQAKQNECDKADIELTKGKMELSQNKECLEALQKSLNNLKDELKQRDEIIDKLHKEQADYKAETDKTINKMREIQHIFYPNASNLLPPVPRSSNESRNAQPVAISVQPRPQSRAALKRTSSSSSSDSDSDNDAALLVRGWVPTGTQIQDENRRGSTDIPPTSESGGEPSTRKRARR</sequence>
<feature type="coiled-coil region" evidence="1">
    <location>
        <begin position="38"/>
        <end position="107"/>
    </location>
</feature>
<organism evidence="3 4">
    <name type="scientific">Ceratitis capitata</name>
    <name type="common">Mediterranean fruit fly</name>
    <name type="synonym">Tephritis capitata</name>
    <dbReference type="NCBI Taxonomy" id="7213"/>
    <lineage>
        <taxon>Eukaryota</taxon>
        <taxon>Metazoa</taxon>
        <taxon>Ecdysozoa</taxon>
        <taxon>Arthropoda</taxon>
        <taxon>Hexapoda</taxon>
        <taxon>Insecta</taxon>
        <taxon>Pterygota</taxon>
        <taxon>Neoptera</taxon>
        <taxon>Endopterygota</taxon>
        <taxon>Diptera</taxon>
        <taxon>Brachycera</taxon>
        <taxon>Muscomorpha</taxon>
        <taxon>Tephritoidea</taxon>
        <taxon>Tephritidae</taxon>
        <taxon>Ceratitis</taxon>
        <taxon>Ceratitis</taxon>
    </lineage>
</organism>
<reference evidence="3" key="1">
    <citation type="submission" date="2020-11" db="EMBL/GenBank/DDBJ databases">
        <authorList>
            <person name="Whitehead M."/>
        </authorList>
    </citation>
    <scope>NUCLEOTIDE SEQUENCE</scope>
    <source>
        <strain evidence="3">EGII</strain>
    </source>
</reference>
<evidence type="ECO:0000313" key="4">
    <source>
        <dbReference type="Proteomes" id="UP000606786"/>
    </source>
</evidence>
<feature type="coiled-coil region" evidence="1">
    <location>
        <begin position="147"/>
        <end position="216"/>
    </location>
</feature>
<comment type="caution">
    <text evidence="3">The sequence shown here is derived from an EMBL/GenBank/DDBJ whole genome shotgun (WGS) entry which is preliminary data.</text>
</comment>
<dbReference type="AlphaFoldDB" id="A0A811UPX5"/>
<gene>
    <name evidence="3" type="ORF">CCAP1982_LOCUS8856</name>
</gene>
<evidence type="ECO:0000256" key="2">
    <source>
        <dbReference type="SAM" id="MobiDB-lite"/>
    </source>
</evidence>
<accession>A0A811UPX5</accession>
<evidence type="ECO:0000313" key="3">
    <source>
        <dbReference type="EMBL" id="CAD7000378.1"/>
    </source>
</evidence>
<name>A0A811UPX5_CERCA</name>
<proteinExistence type="predicted"/>
<keyword evidence="4" id="KW-1185">Reference proteome</keyword>
<evidence type="ECO:0000256" key="1">
    <source>
        <dbReference type="SAM" id="Coils"/>
    </source>
</evidence>
<dbReference type="EMBL" id="CAJHJT010000012">
    <property type="protein sequence ID" value="CAD7000378.1"/>
    <property type="molecule type" value="Genomic_DNA"/>
</dbReference>
<dbReference type="Proteomes" id="UP000606786">
    <property type="component" value="Unassembled WGS sequence"/>
</dbReference>